<evidence type="ECO:0000313" key="3">
    <source>
        <dbReference type="Proteomes" id="UP000534783"/>
    </source>
</evidence>
<dbReference type="Gene3D" id="2.40.10.220">
    <property type="entry name" value="predicted glycosyltransferase like domains"/>
    <property type="match status" value="1"/>
</dbReference>
<sequence length="124" mass="14131">MDSFILALENRDDKRKHPRLPVVSKATLLSELPFVKVMITNMSLSGLLFHSRKWLDFGKTVALQIEGRFRKEAFREVVTGKIVAVNRGGVGYSYGVQFDEVLTLENQPSLYRYLQAGKRSAVRE</sequence>
<dbReference type="InterPro" id="IPR009875">
    <property type="entry name" value="PilZ_domain"/>
</dbReference>
<comment type="caution">
    <text evidence="2">The sequence shown here is derived from an EMBL/GenBank/DDBJ whole genome shotgun (WGS) entry which is preliminary data.</text>
</comment>
<organism evidence="2 3">
    <name type="scientific">Candidatus Manganitrophus noduliformans</name>
    <dbReference type="NCBI Taxonomy" id="2606439"/>
    <lineage>
        <taxon>Bacteria</taxon>
        <taxon>Pseudomonadati</taxon>
        <taxon>Nitrospirota</taxon>
        <taxon>Nitrospiria</taxon>
        <taxon>Candidatus Troglogloeales</taxon>
        <taxon>Candidatus Manganitrophaceae</taxon>
        <taxon>Candidatus Manganitrophus</taxon>
    </lineage>
</organism>
<reference evidence="2 3" key="1">
    <citation type="journal article" date="2020" name="Nature">
        <title>Bacterial chemolithoautotrophy via manganese oxidation.</title>
        <authorList>
            <person name="Yu H."/>
            <person name="Leadbetter J.R."/>
        </authorList>
    </citation>
    <scope>NUCLEOTIDE SEQUENCE [LARGE SCALE GENOMIC DNA]</scope>
    <source>
        <strain evidence="2 3">Mn-1</strain>
    </source>
</reference>
<dbReference type="AlphaFoldDB" id="A0A7X6IAG6"/>
<evidence type="ECO:0000259" key="1">
    <source>
        <dbReference type="Pfam" id="PF07238"/>
    </source>
</evidence>
<evidence type="ECO:0000313" key="2">
    <source>
        <dbReference type="EMBL" id="NKE70359.1"/>
    </source>
</evidence>
<dbReference type="GO" id="GO:0035438">
    <property type="term" value="F:cyclic-di-GMP binding"/>
    <property type="evidence" value="ECO:0007669"/>
    <property type="project" value="InterPro"/>
</dbReference>
<dbReference type="EMBL" id="VTOW01000001">
    <property type="protein sequence ID" value="NKE70359.1"/>
    <property type="molecule type" value="Genomic_DNA"/>
</dbReference>
<gene>
    <name evidence="2" type="ORF">MNODULE_06360</name>
</gene>
<protein>
    <submittedName>
        <fullName evidence="2">PilZ domain-containing protein</fullName>
    </submittedName>
</protein>
<feature type="domain" description="PilZ" evidence="1">
    <location>
        <begin position="13"/>
        <end position="114"/>
    </location>
</feature>
<dbReference type="Pfam" id="PF07238">
    <property type="entry name" value="PilZ"/>
    <property type="match status" value="1"/>
</dbReference>
<dbReference type="RefSeq" id="WP_168058615.1">
    <property type="nucleotide sequence ID" value="NZ_VTOW01000001.1"/>
</dbReference>
<name>A0A7X6IAG6_9BACT</name>
<dbReference type="Proteomes" id="UP000534783">
    <property type="component" value="Unassembled WGS sequence"/>
</dbReference>
<dbReference type="SUPFAM" id="SSF141371">
    <property type="entry name" value="PilZ domain-like"/>
    <property type="match status" value="1"/>
</dbReference>
<proteinExistence type="predicted"/>
<accession>A0A7X6IAG6</accession>
<keyword evidence="3" id="KW-1185">Reference proteome</keyword>